<keyword evidence="2" id="KW-1185">Reference proteome</keyword>
<dbReference type="RefSeq" id="XP_007403193.1">
    <property type="nucleotide sequence ID" value="XM_007403131.1"/>
</dbReference>
<feature type="non-terminal residue" evidence="1">
    <location>
        <position position="270"/>
    </location>
</feature>
<dbReference type="KEGG" id="pco:PHACADRAFT_214884"/>
<proteinExistence type="predicted"/>
<dbReference type="InParanoid" id="K5UFM7"/>
<protein>
    <submittedName>
        <fullName evidence="1">Uncharacterized protein</fullName>
    </submittedName>
</protein>
<accession>K5UFM7</accession>
<dbReference type="HOGENOM" id="CLU_075124_0_0_1"/>
<dbReference type="GeneID" id="18913615"/>
<sequence length="270" mass="29808">MTSFSPSGEILRTYPEKSPFGLKFVYNLSPPEDIVQTFDTDELRRAALTVANATDGHNVFSSMYGSNPFVIDYEAVEDASQLMTLAPPPPLPEVHLPPSVAFLEEVEYWRVPAFLIRINENTHRLLKVALALPALSAAARAALLDTHADIVDALLLEHPMHPARLTLATVSNDLARRALKALCAIHAAHVLLGGSLRCAHVLVAERALPPVPRGPCGDVYEQARRVEARKAAEELRVRVVWTEFGEGACATAERGLSRLEFYRELREGWE</sequence>
<reference evidence="1 2" key="1">
    <citation type="journal article" date="2012" name="BMC Genomics">
        <title>Comparative genomics of the white-rot fungi, Phanerochaete carnosa and P. chrysosporium, to elucidate the genetic basis of the distinct wood types they colonize.</title>
        <authorList>
            <person name="Suzuki H."/>
            <person name="MacDonald J."/>
            <person name="Syed K."/>
            <person name="Salamov A."/>
            <person name="Hori C."/>
            <person name="Aerts A."/>
            <person name="Henrissat B."/>
            <person name="Wiebenga A."/>
            <person name="vanKuyk P.A."/>
            <person name="Barry K."/>
            <person name="Lindquist E."/>
            <person name="LaButti K."/>
            <person name="Lapidus A."/>
            <person name="Lucas S."/>
            <person name="Coutinho P."/>
            <person name="Gong Y."/>
            <person name="Samejima M."/>
            <person name="Mahadevan R."/>
            <person name="Abou-Zaid M."/>
            <person name="de Vries R.P."/>
            <person name="Igarashi K."/>
            <person name="Yadav J.S."/>
            <person name="Grigoriev I.V."/>
            <person name="Master E.R."/>
        </authorList>
    </citation>
    <scope>NUCLEOTIDE SEQUENCE [LARGE SCALE GENOMIC DNA]</scope>
    <source>
        <strain evidence="1 2">HHB-10118-sp</strain>
    </source>
</reference>
<evidence type="ECO:0000313" key="1">
    <source>
        <dbReference type="EMBL" id="EKM48256.1"/>
    </source>
</evidence>
<gene>
    <name evidence="1" type="ORF">PHACADRAFT_214884</name>
</gene>
<dbReference type="Proteomes" id="UP000008370">
    <property type="component" value="Unassembled WGS sequence"/>
</dbReference>
<evidence type="ECO:0000313" key="2">
    <source>
        <dbReference type="Proteomes" id="UP000008370"/>
    </source>
</evidence>
<organism evidence="1 2">
    <name type="scientific">Phanerochaete carnosa (strain HHB-10118-sp)</name>
    <name type="common">White-rot fungus</name>
    <name type="synonym">Peniophora carnosa</name>
    <dbReference type="NCBI Taxonomy" id="650164"/>
    <lineage>
        <taxon>Eukaryota</taxon>
        <taxon>Fungi</taxon>
        <taxon>Dikarya</taxon>
        <taxon>Basidiomycota</taxon>
        <taxon>Agaricomycotina</taxon>
        <taxon>Agaricomycetes</taxon>
        <taxon>Polyporales</taxon>
        <taxon>Phanerochaetaceae</taxon>
        <taxon>Phanerochaete</taxon>
    </lineage>
</organism>
<dbReference type="EMBL" id="JH931249">
    <property type="protein sequence ID" value="EKM48256.1"/>
    <property type="molecule type" value="Genomic_DNA"/>
</dbReference>
<dbReference type="AlphaFoldDB" id="K5UFM7"/>
<name>K5UFM7_PHACS</name>